<sequence>MKYLISILLLSLIIWGCSSSKNALNISEDEQMAFSAKKSAQDTVRIANDSLEYEIIIIDPGYYTWLNSIAKPRGYYSQNYLENRNQIYVINWNQRVLEPIRYAPHLYEMQIDYRPDIDYGYEVNYQLYNYFIYFQRKYNQRLGPFFPGIN</sequence>
<dbReference type="InterPro" id="IPR046144">
    <property type="entry name" value="DUF6146"/>
</dbReference>
<dbReference type="RefSeq" id="WP_242936530.1">
    <property type="nucleotide sequence ID" value="NZ_CP094326.1"/>
</dbReference>
<dbReference type="Proteomes" id="UP000829476">
    <property type="component" value="Chromosome"/>
</dbReference>
<gene>
    <name evidence="1" type="ORF">MQE36_13625</name>
</gene>
<organism evidence="1 2">
    <name type="scientific">Zhouia spongiae</name>
    <dbReference type="NCBI Taxonomy" id="2202721"/>
    <lineage>
        <taxon>Bacteria</taxon>
        <taxon>Pseudomonadati</taxon>
        <taxon>Bacteroidota</taxon>
        <taxon>Flavobacteriia</taxon>
        <taxon>Flavobacteriales</taxon>
        <taxon>Flavobacteriaceae</taxon>
        <taxon>Zhouia</taxon>
    </lineage>
</organism>
<reference evidence="1 2" key="1">
    <citation type="journal article" date="2018" name="Int. J. Syst. Evol. Microbiol.">
        <title>Zhouia spongiae sp. nov., isolated from a marine sponge.</title>
        <authorList>
            <person name="Zhuang L."/>
            <person name="Lin B."/>
            <person name="Qin F."/>
            <person name="Luo L."/>
        </authorList>
    </citation>
    <scope>NUCLEOTIDE SEQUENCE [LARGE SCALE GENOMIC DNA]</scope>
    <source>
        <strain evidence="1 2">HN-Y44</strain>
    </source>
</reference>
<name>A0ABY3YK57_9FLAO</name>
<keyword evidence="2" id="KW-1185">Reference proteome</keyword>
<proteinExistence type="predicted"/>
<evidence type="ECO:0000313" key="2">
    <source>
        <dbReference type="Proteomes" id="UP000829476"/>
    </source>
</evidence>
<dbReference type="Pfam" id="PF19643">
    <property type="entry name" value="DUF6146"/>
    <property type="match status" value="1"/>
</dbReference>
<protein>
    <submittedName>
        <fullName evidence="1">DUF6146 family protein</fullName>
    </submittedName>
</protein>
<evidence type="ECO:0000313" key="1">
    <source>
        <dbReference type="EMBL" id="UNY98120.1"/>
    </source>
</evidence>
<dbReference type="EMBL" id="CP094326">
    <property type="protein sequence ID" value="UNY98120.1"/>
    <property type="molecule type" value="Genomic_DNA"/>
</dbReference>
<accession>A0ABY3YK57</accession>